<name>A0A650EL35_9HELI</name>
<protein>
    <submittedName>
        <fullName evidence="1">Uncharacterized protein</fullName>
    </submittedName>
</protein>
<gene>
    <name evidence="1" type="ORF">Helico5904_1620</name>
</gene>
<accession>A0A650EL35</accession>
<dbReference type="EMBL" id="MN577569">
    <property type="protein sequence ID" value="QGT50490.1"/>
    <property type="molecule type" value="Genomic_DNA"/>
</dbReference>
<proteinExistence type="predicted"/>
<evidence type="ECO:0000313" key="1">
    <source>
        <dbReference type="EMBL" id="QGT50490.1"/>
    </source>
</evidence>
<dbReference type="AlphaFoldDB" id="A0A650EL35"/>
<organism evidence="1">
    <name type="scientific">uncultured Helicobacter sp</name>
    <dbReference type="NCBI Taxonomy" id="175537"/>
    <lineage>
        <taxon>Bacteria</taxon>
        <taxon>Pseudomonadati</taxon>
        <taxon>Campylobacterota</taxon>
        <taxon>Epsilonproteobacteria</taxon>
        <taxon>Campylobacterales</taxon>
        <taxon>Helicobacteraceae</taxon>
        <taxon>Helicobacter</taxon>
        <taxon>environmental samples</taxon>
    </lineage>
</organism>
<sequence>MGYDKNTRKKVKRLKKRGRFIETEIEETLQDFLPFKPIINDVEHNKKVFGLALYELLPYKADIGYIAGLFDKHFSTKLSSIDDDVAEYRLSLVLPLLKQHFSKLKFPSFLNKNFKLLREYFGLSELEIQILMLFSIVKYNSLFDEKCTYNEVLSFLSSFFCTQRSEVRRILTPQGKLRSFGFLQTDSWFQFEITNFAGDMLSEPLTKKEIVSRIARICPKSKLSYADFAYMKKDLDMLLNYCQNSTNPSIFLYGKPGVGKK</sequence>
<reference evidence="1" key="1">
    <citation type="journal article" date="2020" name="J. ISSAAS">
        <title>Lactobacilli and other gastrointestinal microbiota of Peromyscus leucopus, reservoir host for agents of Lyme disease and other zoonoses in North America.</title>
        <authorList>
            <person name="Milovic A."/>
            <person name="Bassam K."/>
            <person name="Shao H."/>
            <person name="Chatzistamou I."/>
            <person name="Tufts D.M."/>
            <person name="Diuk-Wasser M."/>
            <person name="Barbour A.G."/>
        </authorList>
    </citation>
    <scope>NUCLEOTIDE SEQUENCE</scope>
    <source>
        <strain evidence="1">LL4</strain>
    </source>
</reference>